<dbReference type="AlphaFoldDB" id="A0A197JI17"/>
<keyword evidence="2" id="KW-0342">GTP-binding</keyword>
<reference evidence="4 5" key="1">
    <citation type="submission" date="2016-05" db="EMBL/GenBank/DDBJ databases">
        <title>Genome sequencing reveals origins of a unique bacterial endosymbiosis in the earliest lineages of terrestrial Fungi.</title>
        <authorList>
            <consortium name="DOE Joint Genome Institute"/>
            <person name="Uehling J."/>
            <person name="Gryganskyi A."/>
            <person name="Hameed K."/>
            <person name="Tschaplinski T."/>
            <person name="Misztal P."/>
            <person name="Wu S."/>
            <person name="Desiro A."/>
            <person name="Vande Pol N."/>
            <person name="Du Z.-Y."/>
            <person name="Zienkiewicz A."/>
            <person name="Zienkiewicz K."/>
            <person name="Morin E."/>
            <person name="Tisserant E."/>
            <person name="Splivallo R."/>
            <person name="Hainaut M."/>
            <person name="Henrissat B."/>
            <person name="Ohm R."/>
            <person name="Kuo A."/>
            <person name="Yan J."/>
            <person name="Lipzen A."/>
            <person name="Nolan M."/>
            <person name="Labutti K."/>
            <person name="Barry K."/>
            <person name="Goldstein A."/>
            <person name="Labbe J."/>
            <person name="Schadt C."/>
            <person name="Tuskan G."/>
            <person name="Grigoriev I."/>
            <person name="Martin F."/>
            <person name="Vilgalys R."/>
            <person name="Bonito G."/>
        </authorList>
    </citation>
    <scope>NUCLEOTIDE SEQUENCE [LARGE SCALE GENOMIC DNA]</scope>
    <source>
        <strain evidence="4 5">AG-77</strain>
    </source>
</reference>
<dbReference type="InterPro" id="IPR006703">
    <property type="entry name" value="G_AIG1"/>
</dbReference>
<evidence type="ECO:0000313" key="5">
    <source>
        <dbReference type="Proteomes" id="UP000078512"/>
    </source>
</evidence>
<dbReference type="CDD" id="cd00882">
    <property type="entry name" value="Ras_like_GTPase"/>
    <property type="match status" value="1"/>
</dbReference>
<dbReference type="EMBL" id="KV442087">
    <property type="protein sequence ID" value="OAQ24790.1"/>
    <property type="molecule type" value="Genomic_DNA"/>
</dbReference>
<evidence type="ECO:0000259" key="3">
    <source>
        <dbReference type="Pfam" id="PF04548"/>
    </source>
</evidence>
<dbReference type="InterPro" id="IPR045058">
    <property type="entry name" value="GIMA/IAN/Toc"/>
</dbReference>
<accession>A0A197JI17</accession>
<dbReference type="Gene3D" id="3.40.50.300">
    <property type="entry name" value="P-loop containing nucleotide triphosphate hydrolases"/>
    <property type="match status" value="1"/>
</dbReference>
<dbReference type="SUPFAM" id="SSF52540">
    <property type="entry name" value="P-loop containing nucleoside triphosphate hydrolases"/>
    <property type="match status" value="1"/>
</dbReference>
<gene>
    <name evidence="4" type="ORF">K457DRAFT_23706</name>
</gene>
<dbReference type="Proteomes" id="UP000078512">
    <property type="component" value="Unassembled WGS sequence"/>
</dbReference>
<dbReference type="PANTHER" id="PTHR10903:SF184">
    <property type="entry name" value="GTP-BINDING PROTEIN A"/>
    <property type="match status" value="1"/>
</dbReference>
<evidence type="ECO:0000313" key="4">
    <source>
        <dbReference type="EMBL" id="OAQ24790.1"/>
    </source>
</evidence>
<dbReference type="OrthoDB" id="8954335at2759"/>
<name>A0A197JI17_9FUNG</name>
<organism evidence="4 5">
    <name type="scientific">Linnemannia elongata AG-77</name>
    <dbReference type="NCBI Taxonomy" id="1314771"/>
    <lineage>
        <taxon>Eukaryota</taxon>
        <taxon>Fungi</taxon>
        <taxon>Fungi incertae sedis</taxon>
        <taxon>Mucoromycota</taxon>
        <taxon>Mortierellomycotina</taxon>
        <taxon>Mortierellomycetes</taxon>
        <taxon>Mortierellales</taxon>
        <taxon>Mortierellaceae</taxon>
        <taxon>Linnemannia</taxon>
    </lineage>
</organism>
<dbReference type="GO" id="GO:0005525">
    <property type="term" value="F:GTP binding"/>
    <property type="evidence" value="ECO:0007669"/>
    <property type="project" value="UniProtKB-KW"/>
</dbReference>
<dbReference type="PANTHER" id="PTHR10903">
    <property type="entry name" value="GTPASE, IMAP FAMILY MEMBER-RELATED"/>
    <property type="match status" value="1"/>
</dbReference>
<keyword evidence="5" id="KW-1185">Reference proteome</keyword>
<proteinExistence type="predicted"/>
<feature type="domain" description="AIG1-type G" evidence="3">
    <location>
        <begin position="30"/>
        <end position="180"/>
    </location>
</feature>
<evidence type="ECO:0000256" key="1">
    <source>
        <dbReference type="ARBA" id="ARBA00022741"/>
    </source>
</evidence>
<dbReference type="InterPro" id="IPR027417">
    <property type="entry name" value="P-loop_NTPase"/>
</dbReference>
<evidence type="ECO:0000256" key="2">
    <source>
        <dbReference type="ARBA" id="ARBA00023134"/>
    </source>
</evidence>
<protein>
    <recommendedName>
        <fullName evidence="3">AIG1-type G domain-containing protein</fullName>
    </recommendedName>
</protein>
<sequence length="263" mass="29796">MSFFSPTAIEFNINLNFSGSRYTTGKRVINVVFVGPTGAGKSRLINFLLGSNLAQTSMLTTSQTKDIHFYTTTVTSQEDGIDRWVYNLIDTQGLCDTAMSNEDVRKVIKKSIRQQLTHLNRIVIVLPHGRIDPLRREALETLITMFDLTRKTRSDKALVVITKCDGVKQSVLEEMYNDMKKDRTLSKIHFLTFATKISTGESICLDNICCVGLPDLESLDEDLAVVYRPKMDRSWKFIWATLLYHNEGFVPIPTGLQKACLMQ</sequence>
<dbReference type="Pfam" id="PF04548">
    <property type="entry name" value="AIG1"/>
    <property type="match status" value="1"/>
</dbReference>
<keyword evidence="1" id="KW-0547">Nucleotide-binding</keyword>